<feature type="non-terminal residue" evidence="2">
    <location>
        <position position="1"/>
    </location>
</feature>
<organism evidence="2">
    <name type="scientific">marine sediment metagenome</name>
    <dbReference type="NCBI Taxonomy" id="412755"/>
    <lineage>
        <taxon>unclassified sequences</taxon>
        <taxon>metagenomes</taxon>
        <taxon>ecological metagenomes</taxon>
    </lineage>
</organism>
<dbReference type="AlphaFoldDB" id="X0T844"/>
<evidence type="ECO:0000259" key="1">
    <source>
        <dbReference type="Pfam" id="PF13635"/>
    </source>
</evidence>
<protein>
    <recommendedName>
        <fullName evidence="1">DUF4143 domain-containing protein</fullName>
    </recommendedName>
</protein>
<dbReference type="Pfam" id="PF13635">
    <property type="entry name" value="DUF4143"/>
    <property type="match status" value="1"/>
</dbReference>
<feature type="domain" description="DUF4143" evidence="1">
    <location>
        <begin position="2"/>
        <end position="142"/>
    </location>
</feature>
<comment type="caution">
    <text evidence="2">The sequence shown here is derived from an EMBL/GenBank/DDBJ whole genome shotgun (WGS) entry which is preliminary data.</text>
</comment>
<proteinExistence type="predicted"/>
<evidence type="ECO:0000313" key="2">
    <source>
        <dbReference type="EMBL" id="GAF83466.1"/>
    </source>
</evidence>
<dbReference type="EMBL" id="BARS01003488">
    <property type="protein sequence ID" value="GAF83466.1"/>
    <property type="molecule type" value="Genomic_DNA"/>
</dbReference>
<reference evidence="2" key="1">
    <citation type="journal article" date="2014" name="Front. Microbiol.">
        <title>High frequency of phylogenetically diverse reductive dehalogenase-homologous genes in deep subseafloor sedimentary metagenomes.</title>
        <authorList>
            <person name="Kawai M."/>
            <person name="Futagami T."/>
            <person name="Toyoda A."/>
            <person name="Takaki Y."/>
            <person name="Nishi S."/>
            <person name="Hori S."/>
            <person name="Arai W."/>
            <person name="Tsubouchi T."/>
            <person name="Morono Y."/>
            <person name="Uchiyama I."/>
            <person name="Ito T."/>
            <person name="Fujiyama A."/>
            <person name="Inagaki F."/>
            <person name="Takami H."/>
        </authorList>
    </citation>
    <scope>NUCLEOTIDE SEQUENCE</scope>
    <source>
        <strain evidence="2">Expedition CK06-06</strain>
    </source>
</reference>
<sequence length="184" mass="21792">IKELDKFNKLIEALSSQSGSLLNVAELSNTCRLAKKTVEHYLFILENTYIIRLVKPYHSNLRSELFKTPKIYFFDSGLLQMLQLKTIPGAIIGNVFETAVFSELVKRYGKDQIFYWRTKDKKEIDFILRQKNKILPVEVKYNFARFSKTSINYFLKRYQLEDYKVIGFLGDLSQEQFMYLWEAI</sequence>
<dbReference type="InterPro" id="IPR025420">
    <property type="entry name" value="DUF4143"/>
</dbReference>
<dbReference type="PANTHER" id="PTHR43566:SF1">
    <property type="entry name" value="AAA+ ATPASE DOMAIN-CONTAINING PROTEIN"/>
    <property type="match status" value="1"/>
</dbReference>
<dbReference type="PANTHER" id="PTHR43566">
    <property type="entry name" value="CONSERVED PROTEIN"/>
    <property type="match status" value="1"/>
</dbReference>
<gene>
    <name evidence="2" type="ORF">S01H1_06768</name>
</gene>
<name>X0T844_9ZZZZ</name>
<accession>X0T844</accession>